<sequence length="240" mass="26579" precursor="true">MKGLTAVVVLAVLLGVSLEGCVGSGMGYGFASSKLQIQQRRVDRLRNSIDGLRSKVEVAHSNRDMDSINQLDKRLLILDVPNCDEGSVRCGLSEQCMSDLLFCDGVQDCNNNYDEESCSNVPITGSFWAGDLYRARCGFVENSHLRLFITGHNHKYYFGSRIGITASFVVKYPRGSGMHTDSYNMVGQYSFGKQELDIDAPHNEFELRCTTIRSDSWMSCEIVQMTGGNSCGHAHLVIQP</sequence>
<name>A0A125SXX9_LAMSA</name>
<dbReference type="SMART" id="SM00192">
    <property type="entry name" value="LDLa"/>
    <property type="match status" value="1"/>
</dbReference>
<organism evidence="5">
    <name type="scientific">Lamellibrachia satsuma</name>
    <name type="common">Hydrothermal vent tubeworm</name>
    <dbReference type="NCBI Taxonomy" id="104711"/>
    <lineage>
        <taxon>Eukaryota</taxon>
        <taxon>Metazoa</taxon>
        <taxon>Spiralia</taxon>
        <taxon>Lophotrochozoa</taxon>
        <taxon>Annelida</taxon>
        <taxon>Polychaeta</taxon>
        <taxon>Sedentaria</taxon>
        <taxon>Canalipalpata</taxon>
        <taxon>Sabellida</taxon>
        <taxon>Siboglinidae</taxon>
        <taxon>Lamellibrachia</taxon>
    </lineage>
</organism>
<evidence type="ECO:0000256" key="3">
    <source>
        <dbReference type="SAM" id="SignalP"/>
    </source>
</evidence>
<dbReference type="InterPro" id="IPR023415">
    <property type="entry name" value="LDLR_class-A_CS"/>
</dbReference>
<dbReference type="Pfam" id="PF16915">
    <property type="entry name" value="Eryth_link_C"/>
    <property type="match status" value="1"/>
</dbReference>
<gene>
    <name evidence="5" type="primary">lin1</name>
</gene>
<feature type="chain" id="PRO_5007180192" evidence="3">
    <location>
        <begin position="24"/>
        <end position="240"/>
    </location>
</feature>
<dbReference type="Gene3D" id="2.40.128.620">
    <property type="match status" value="1"/>
</dbReference>
<evidence type="ECO:0000256" key="1">
    <source>
        <dbReference type="ARBA" id="ARBA00023157"/>
    </source>
</evidence>
<keyword evidence="3" id="KW-0732">Signal</keyword>
<dbReference type="PROSITE" id="PS01209">
    <property type="entry name" value="LDLRA_1"/>
    <property type="match status" value="1"/>
</dbReference>
<dbReference type="PROSITE" id="PS50068">
    <property type="entry name" value="LDLRA_2"/>
    <property type="match status" value="1"/>
</dbReference>
<comment type="caution">
    <text evidence="2">Lacks conserved residue(s) required for the propagation of feature annotation.</text>
</comment>
<reference evidence="5" key="1">
    <citation type="submission" date="2008-03" db="EMBL/GenBank/DDBJ databases">
        <title>The primary structures and phylogenetic analyses of the globins and linker proteins of the giant hexagonal bilayer hemoglobin from annelid Lamellibrachia satsuma.</title>
        <authorList>
            <person name="Nakagawa T."/>
            <person name="Ohara R."/>
            <person name="Kaneko T."/>
            <person name="Kanemori M."/>
            <person name="Fukumori Y."/>
        </authorList>
    </citation>
    <scope>NUCLEOTIDE SEQUENCE</scope>
</reference>
<dbReference type="CDD" id="cd00112">
    <property type="entry name" value="LDLa"/>
    <property type="match status" value="1"/>
</dbReference>
<dbReference type="InterPro" id="IPR036153">
    <property type="entry name" value="Eryth_link_C_sf"/>
</dbReference>
<feature type="signal peptide" evidence="3">
    <location>
        <begin position="1"/>
        <end position="23"/>
    </location>
</feature>
<dbReference type="InterPro" id="IPR031639">
    <property type="entry name" value="Eryth_link_C"/>
</dbReference>
<dbReference type="AlphaFoldDB" id="A0A125SXX9"/>
<protein>
    <submittedName>
        <fullName evidence="5">L1 linker protein of V1 giant hemoglobin</fullName>
    </submittedName>
</protein>
<evidence type="ECO:0000313" key="5">
    <source>
        <dbReference type="EMBL" id="BAU46569.1"/>
    </source>
</evidence>
<evidence type="ECO:0000259" key="4">
    <source>
        <dbReference type="Pfam" id="PF16915"/>
    </source>
</evidence>
<dbReference type="SUPFAM" id="SSF57424">
    <property type="entry name" value="LDL receptor-like module"/>
    <property type="match status" value="1"/>
</dbReference>
<dbReference type="EMBL" id="AB430827">
    <property type="protein sequence ID" value="BAU46569.1"/>
    <property type="molecule type" value="mRNA"/>
</dbReference>
<evidence type="ECO:0000256" key="2">
    <source>
        <dbReference type="PROSITE-ProRule" id="PRU00124"/>
    </source>
</evidence>
<accession>A0A125SXX9</accession>
<keyword evidence="1 2" id="KW-1015">Disulfide bond</keyword>
<feature type="domain" description="Annelid erythrocruorin linker subunit C-terminal" evidence="4">
    <location>
        <begin position="124"/>
        <end position="236"/>
    </location>
</feature>
<feature type="disulfide bond" evidence="2">
    <location>
        <begin position="103"/>
        <end position="118"/>
    </location>
</feature>
<dbReference type="InterPro" id="IPR002172">
    <property type="entry name" value="LDrepeatLR_classA_rpt"/>
</dbReference>
<dbReference type="InterPro" id="IPR036055">
    <property type="entry name" value="LDL_receptor-like_sf"/>
</dbReference>
<proteinExistence type="evidence at transcript level"/>
<dbReference type="SUPFAM" id="SSF141480">
    <property type="entry name" value="Extracellular hemoglobin linker subunit, receptor domain"/>
    <property type="match status" value="1"/>
</dbReference>